<keyword evidence="3" id="KW-1185">Reference proteome</keyword>
<evidence type="ECO:0000313" key="2">
    <source>
        <dbReference type="EMBL" id="SNR87286.1"/>
    </source>
</evidence>
<feature type="transmembrane region" description="Helical" evidence="1">
    <location>
        <begin position="23"/>
        <end position="43"/>
    </location>
</feature>
<protein>
    <submittedName>
        <fullName evidence="2">Uncharacterized protein</fullName>
    </submittedName>
</protein>
<accession>A0A238ZV17</accession>
<dbReference type="Proteomes" id="UP000198310">
    <property type="component" value="Unassembled WGS sequence"/>
</dbReference>
<evidence type="ECO:0000313" key="3">
    <source>
        <dbReference type="Proteomes" id="UP000198310"/>
    </source>
</evidence>
<feature type="transmembrane region" description="Helical" evidence="1">
    <location>
        <begin position="49"/>
        <end position="73"/>
    </location>
</feature>
<sequence>MTIITVLRALYHGQALRGLSSKAVGLLASGTTLMVLGGIRPLLLQPHHWFAGIVYTLGLLSEVGLLLLAGLLWRLYRQRIGIE</sequence>
<evidence type="ECO:0000256" key="1">
    <source>
        <dbReference type="SAM" id="Phobius"/>
    </source>
</evidence>
<organism evidence="2 3">
    <name type="scientific">Hymenobacter mucosus</name>
    <dbReference type="NCBI Taxonomy" id="1411120"/>
    <lineage>
        <taxon>Bacteria</taxon>
        <taxon>Pseudomonadati</taxon>
        <taxon>Bacteroidota</taxon>
        <taxon>Cytophagia</taxon>
        <taxon>Cytophagales</taxon>
        <taxon>Hymenobacteraceae</taxon>
        <taxon>Hymenobacter</taxon>
    </lineage>
</organism>
<dbReference type="AlphaFoldDB" id="A0A238ZV17"/>
<reference evidence="3" key="1">
    <citation type="submission" date="2017-06" db="EMBL/GenBank/DDBJ databases">
        <authorList>
            <person name="Varghese N."/>
            <person name="Submissions S."/>
        </authorList>
    </citation>
    <scope>NUCLEOTIDE SEQUENCE [LARGE SCALE GENOMIC DNA]</scope>
    <source>
        <strain evidence="3">DSM 28041</strain>
    </source>
</reference>
<keyword evidence="1" id="KW-0472">Membrane</keyword>
<keyword evidence="1" id="KW-1133">Transmembrane helix</keyword>
<keyword evidence="1" id="KW-0812">Transmembrane</keyword>
<dbReference type="EMBL" id="FZNS01000010">
    <property type="protein sequence ID" value="SNR87286.1"/>
    <property type="molecule type" value="Genomic_DNA"/>
</dbReference>
<dbReference type="RefSeq" id="WP_089333691.1">
    <property type="nucleotide sequence ID" value="NZ_FZNS01000010.1"/>
</dbReference>
<gene>
    <name evidence="2" type="ORF">SAMN06269173_1109</name>
</gene>
<name>A0A238ZV17_9BACT</name>
<proteinExistence type="predicted"/>